<name>A7I3B5_CAMHC</name>
<keyword evidence="1" id="KW-1133">Transmembrane helix</keyword>
<feature type="transmembrane region" description="Helical" evidence="1">
    <location>
        <begin position="12"/>
        <end position="35"/>
    </location>
</feature>
<dbReference type="Proteomes" id="UP000002407">
    <property type="component" value="Chromosome"/>
</dbReference>
<evidence type="ECO:0000256" key="1">
    <source>
        <dbReference type="SAM" id="Phobius"/>
    </source>
</evidence>
<reference evidence="3" key="1">
    <citation type="submission" date="2007-07" db="EMBL/GenBank/DDBJ databases">
        <title>Complete genome sequence of Campylobacter hominis ATCC BAA-381, a commensal isolated from the human gastrointestinal tract.</title>
        <authorList>
            <person name="Fouts D.E."/>
            <person name="Mongodin E.F."/>
            <person name="Puiu D."/>
            <person name="Sebastian Y."/>
            <person name="Miller W.G."/>
            <person name="Mandrell R.E."/>
            <person name="Nelson K.E."/>
        </authorList>
    </citation>
    <scope>NUCLEOTIDE SEQUENCE [LARGE SCALE GENOMIC DNA]</scope>
    <source>
        <strain evidence="3">ATCC BAA-381 / LMG 19568 / NCTC 13146 / CH001A</strain>
    </source>
</reference>
<keyword evidence="1" id="KW-0812">Transmembrane</keyword>
<proteinExistence type="predicted"/>
<accession>A7I3B5</accession>
<dbReference type="EMBL" id="CP000776">
    <property type="protein sequence ID" value="ABS51755.1"/>
    <property type="molecule type" value="Genomic_DNA"/>
</dbReference>
<protein>
    <submittedName>
        <fullName evidence="2">Uncharacterized protein</fullName>
    </submittedName>
</protein>
<evidence type="ECO:0000313" key="3">
    <source>
        <dbReference type="Proteomes" id="UP000002407"/>
    </source>
</evidence>
<keyword evidence="1" id="KW-0472">Membrane</keyword>
<dbReference type="HOGENOM" id="CLU_2877334_0_0_7"/>
<dbReference type="AlphaFoldDB" id="A7I3B5"/>
<gene>
    <name evidence="2" type="ordered locus">CHAB381_1470</name>
</gene>
<dbReference type="KEGG" id="cha:CHAB381_1470"/>
<keyword evidence="3" id="KW-1185">Reference proteome</keyword>
<evidence type="ECO:0000313" key="2">
    <source>
        <dbReference type="EMBL" id="ABS51755.1"/>
    </source>
</evidence>
<sequence length="63" mass="7755">MFIIFYFYFEILKSLCVILYNSAFLFSFFYFYFAYKHENRKFIKKFCRTILHICLSYVAVGGE</sequence>
<organism evidence="2 3">
    <name type="scientific">Campylobacter hominis (strain ATCC BAA-381 / DSM 21671 / CCUG 45161 / LMG 19568 / NCTC 13146 / CH001A)</name>
    <dbReference type="NCBI Taxonomy" id="360107"/>
    <lineage>
        <taxon>Bacteria</taxon>
        <taxon>Pseudomonadati</taxon>
        <taxon>Campylobacterota</taxon>
        <taxon>Epsilonproteobacteria</taxon>
        <taxon>Campylobacterales</taxon>
        <taxon>Campylobacteraceae</taxon>
        <taxon>Campylobacter</taxon>
    </lineage>
</organism>